<feature type="transmembrane region" description="Helical" evidence="1">
    <location>
        <begin position="236"/>
        <end position="261"/>
    </location>
</feature>
<dbReference type="Proteomes" id="UP000253083">
    <property type="component" value="Unassembled WGS sequence"/>
</dbReference>
<accession>A0A395JM68</accession>
<dbReference type="AlphaFoldDB" id="A0A395JM68"/>
<comment type="caution">
    <text evidence="2">The sequence shown here is derived from an EMBL/GenBank/DDBJ whole genome shotgun (WGS) entry which is preliminary data.</text>
</comment>
<keyword evidence="1" id="KW-1133">Transmembrane helix</keyword>
<dbReference type="EMBL" id="QNRT01000002">
    <property type="protein sequence ID" value="RBP50758.1"/>
    <property type="molecule type" value="Genomic_DNA"/>
</dbReference>
<name>A0A395JM68_9GAMM</name>
<feature type="transmembrane region" description="Helical" evidence="1">
    <location>
        <begin position="41"/>
        <end position="61"/>
    </location>
</feature>
<evidence type="ECO:0000256" key="1">
    <source>
        <dbReference type="SAM" id="Phobius"/>
    </source>
</evidence>
<reference evidence="2 3" key="1">
    <citation type="submission" date="2018-06" db="EMBL/GenBank/DDBJ databases">
        <title>Genomic Encyclopedia of Type Strains, Phase IV (KMG-IV): sequencing the most valuable type-strain genomes for metagenomic binning, comparative biology and taxonomic classification.</title>
        <authorList>
            <person name="Goeker M."/>
        </authorList>
    </citation>
    <scope>NUCLEOTIDE SEQUENCE [LARGE SCALE GENOMIC DNA]</scope>
    <source>
        <strain evidence="2 3">DSM 24032</strain>
    </source>
</reference>
<dbReference type="RefSeq" id="WP_113953587.1">
    <property type="nucleotide sequence ID" value="NZ_QNRT01000002.1"/>
</dbReference>
<evidence type="ECO:0000313" key="3">
    <source>
        <dbReference type="Proteomes" id="UP000253083"/>
    </source>
</evidence>
<keyword evidence="1" id="KW-0472">Membrane</keyword>
<gene>
    <name evidence="2" type="ORF">DFR28_102170</name>
</gene>
<evidence type="ECO:0000313" key="2">
    <source>
        <dbReference type="EMBL" id="RBP50758.1"/>
    </source>
</evidence>
<feature type="transmembrane region" description="Helical" evidence="1">
    <location>
        <begin position="81"/>
        <end position="101"/>
    </location>
</feature>
<protein>
    <submittedName>
        <fullName evidence="2">Uncharacterized protein</fullName>
    </submittedName>
</protein>
<organism evidence="2 3">
    <name type="scientific">Arenicella xantha</name>
    <dbReference type="NCBI Taxonomy" id="644221"/>
    <lineage>
        <taxon>Bacteria</taxon>
        <taxon>Pseudomonadati</taxon>
        <taxon>Pseudomonadota</taxon>
        <taxon>Gammaproteobacteria</taxon>
        <taxon>Arenicellales</taxon>
        <taxon>Arenicellaceae</taxon>
        <taxon>Arenicella</taxon>
    </lineage>
</organism>
<proteinExistence type="predicted"/>
<keyword evidence="3" id="KW-1185">Reference proteome</keyword>
<sequence>MLGHSPNVKSDQDYYVSKYSLAALTPNHVLSQFTRSKRRNLILGISVSLALLYLATLDPKLELSSILFIKFSEPLRDLNPVFWMMAIFIAYFELSFLFDFYSDIKRIMVSIDGLRFYRIVPRSDWVRKTDQFDFGDREECVIRLKGLNPDAAIGDKRVEVETGVTVLVSDLYLTKSMSKRAEWAVRLRKMEAGGTSGQSTWNVISDEAMTSEESTYITKARSEWSKKVMKRYRKKLYGSLLWWYEIFLPLVVGLMTLVYLLKT</sequence>
<dbReference type="InParanoid" id="A0A395JM68"/>
<keyword evidence="1" id="KW-0812">Transmembrane</keyword>